<reference evidence="3" key="2">
    <citation type="submission" date="2021-04" db="EMBL/GenBank/DDBJ databases">
        <authorList>
            <person name="Gilroy R."/>
        </authorList>
    </citation>
    <scope>NUCLEOTIDE SEQUENCE</scope>
    <source>
        <strain evidence="3">Gambia15-2214</strain>
    </source>
</reference>
<dbReference type="Proteomes" id="UP000823914">
    <property type="component" value="Unassembled WGS sequence"/>
</dbReference>
<dbReference type="SUPFAM" id="SSF53383">
    <property type="entry name" value="PLP-dependent transferases"/>
    <property type="match status" value="1"/>
</dbReference>
<dbReference type="PROSITE" id="PS00105">
    <property type="entry name" value="AA_TRANSFER_CLASS_1"/>
    <property type="match status" value="1"/>
</dbReference>
<dbReference type="Gene3D" id="3.90.1150.10">
    <property type="entry name" value="Aspartate Aminotransferase, domain 1"/>
    <property type="match status" value="2"/>
</dbReference>
<dbReference type="InterPro" id="IPR004839">
    <property type="entry name" value="Aminotransferase_I/II_large"/>
</dbReference>
<evidence type="ECO:0000313" key="4">
    <source>
        <dbReference type="Proteomes" id="UP000823914"/>
    </source>
</evidence>
<dbReference type="GO" id="GO:0030170">
    <property type="term" value="F:pyridoxal phosphate binding"/>
    <property type="evidence" value="ECO:0007669"/>
    <property type="project" value="InterPro"/>
</dbReference>
<comment type="similarity">
    <text evidence="1">Belongs to the class-I pyridoxal-phosphate-dependent aminotransferase family.</text>
</comment>
<dbReference type="PANTHER" id="PTHR42691:SF1">
    <property type="entry name" value="ASPARTATE AMINOTRANSFERASE YHDR-RELATED"/>
    <property type="match status" value="1"/>
</dbReference>
<dbReference type="AlphaFoldDB" id="A0A9E2NZP9"/>
<sequence>MAIASYIRDLMNSKDASVIRKMFEEGSVLKKQFGAENVYDFSIGNPDLEPPAEFLAGISEEALKQCKGSHGYMPNAGYWETRCAMAKKVSEEQGVSVTGDQVVMSVGAAGALNVVFKAILSPGDEVIVPAPFFAEYTHYVHNYGGILKPVKTLSDFSLDVDGIKTAVTDKTVAVLINSPNNPTGKIYDGAEIHNLAKALEEQGKKYGKKPYLICDEPYRDIVYDGKEVPAVFPVYSNSVVVSSFAKNLSIPGERIGYIAVNPSCEDASEFVAACVFTTRILGFVNAPAFFQRVIARYWNVKKDLSSYRERRDEFIKIFQESGIDFFVPEGAFYFFCKVPESARGDDDKDFCDFLKKYRILCAPGTGFGRSGWFRISYCTSMDTIHNCKPALKQAVHDWKKNI</sequence>
<dbReference type="InterPro" id="IPR015424">
    <property type="entry name" value="PyrdxlP-dep_Trfase"/>
</dbReference>
<name>A0A9E2NZP9_9SPIR</name>
<keyword evidence="1 3" id="KW-0032">Aminotransferase</keyword>
<organism evidence="3 4">
    <name type="scientific">Candidatus Treponema excrementipullorum</name>
    <dbReference type="NCBI Taxonomy" id="2838768"/>
    <lineage>
        <taxon>Bacteria</taxon>
        <taxon>Pseudomonadati</taxon>
        <taxon>Spirochaetota</taxon>
        <taxon>Spirochaetia</taxon>
        <taxon>Spirochaetales</taxon>
        <taxon>Treponemataceae</taxon>
        <taxon>Treponema</taxon>
    </lineage>
</organism>
<keyword evidence="1 3" id="KW-0808">Transferase</keyword>
<evidence type="ECO:0000313" key="3">
    <source>
        <dbReference type="EMBL" id="MBU3848988.1"/>
    </source>
</evidence>
<comment type="cofactor">
    <cofactor evidence="1">
        <name>pyridoxal 5'-phosphate</name>
        <dbReference type="ChEBI" id="CHEBI:597326"/>
    </cofactor>
</comment>
<evidence type="ECO:0000259" key="2">
    <source>
        <dbReference type="Pfam" id="PF00155"/>
    </source>
</evidence>
<comment type="caution">
    <text evidence="3">The sequence shown here is derived from an EMBL/GenBank/DDBJ whole genome shotgun (WGS) entry which is preliminary data.</text>
</comment>
<dbReference type="NCBIfam" id="NF005305">
    <property type="entry name" value="PRK06836.1"/>
    <property type="match status" value="1"/>
</dbReference>
<dbReference type="InterPro" id="IPR015421">
    <property type="entry name" value="PyrdxlP-dep_Trfase_major"/>
</dbReference>
<evidence type="ECO:0000256" key="1">
    <source>
        <dbReference type="RuleBase" id="RU000481"/>
    </source>
</evidence>
<dbReference type="EC" id="2.6.1.-" evidence="1"/>
<feature type="domain" description="Aminotransferase class I/classII large" evidence="2">
    <location>
        <begin position="37"/>
        <end position="383"/>
    </location>
</feature>
<dbReference type="CDD" id="cd00609">
    <property type="entry name" value="AAT_like"/>
    <property type="match status" value="1"/>
</dbReference>
<dbReference type="EMBL" id="JAHLFV010000007">
    <property type="protein sequence ID" value="MBU3848988.1"/>
    <property type="molecule type" value="Genomic_DNA"/>
</dbReference>
<gene>
    <name evidence="3" type="ORF">IAA16_00305</name>
</gene>
<dbReference type="InterPro" id="IPR004838">
    <property type="entry name" value="NHTrfase_class1_PyrdxlP-BS"/>
</dbReference>
<reference evidence="3" key="1">
    <citation type="journal article" date="2021" name="PeerJ">
        <title>Extensive microbial diversity within the chicken gut microbiome revealed by metagenomics and culture.</title>
        <authorList>
            <person name="Gilroy R."/>
            <person name="Ravi A."/>
            <person name="Getino M."/>
            <person name="Pursley I."/>
            <person name="Horton D.L."/>
            <person name="Alikhan N.F."/>
            <person name="Baker D."/>
            <person name="Gharbi K."/>
            <person name="Hall N."/>
            <person name="Watson M."/>
            <person name="Adriaenssens E.M."/>
            <person name="Foster-Nyarko E."/>
            <person name="Jarju S."/>
            <person name="Secka A."/>
            <person name="Antonio M."/>
            <person name="Oren A."/>
            <person name="Chaudhuri R.R."/>
            <person name="La Ragione R."/>
            <person name="Hildebrand F."/>
            <person name="Pallen M.J."/>
        </authorList>
    </citation>
    <scope>NUCLEOTIDE SEQUENCE</scope>
    <source>
        <strain evidence="3">Gambia15-2214</strain>
    </source>
</reference>
<protein>
    <recommendedName>
        <fullName evidence="1">Aminotransferase</fullName>
        <ecNumber evidence="1">2.6.1.-</ecNumber>
    </recommendedName>
</protein>
<dbReference type="PANTHER" id="PTHR42691">
    <property type="entry name" value="ASPARTATE AMINOTRANSFERASE YHDR-RELATED"/>
    <property type="match status" value="1"/>
</dbReference>
<dbReference type="GO" id="GO:0008483">
    <property type="term" value="F:transaminase activity"/>
    <property type="evidence" value="ECO:0007669"/>
    <property type="project" value="UniProtKB-KW"/>
</dbReference>
<dbReference type="Gene3D" id="3.40.640.10">
    <property type="entry name" value="Type I PLP-dependent aspartate aminotransferase-like (Major domain)"/>
    <property type="match status" value="1"/>
</dbReference>
<dbReference type="InterPro" id="IPR015422">
    <property type="entry name" value="PyrdxlP-dep_Trfase_small"/>
</dbReference>
<proteinExistence type="inferred from homology"/>
<dbReference type="Pfam" id="PF00155">
    <property type="entry name" value="Aminotran_1_2"/>
    <property type="match status" value="1"/>
</dbReference>
<accession>A0A9E2NZP9</accession>